<dbReference type="EMBL" id="LT934119">
    <property type="protein sequence ID" value="VAI23743.1"/>
    <property type="molecule type" value="Genomic_DNA"/>
</dbReference>
<evidence type="ECO:0000313" key="3">
    <source>
        <dbReference type="EMBL" id="VAI23743.1"/>
    </source>
</evidence>
<name>A0A9R0U0X9_TRITD</name>
<feature type="signal peptide" evidence="1">
    <location>
        <begin position="1"/>
        <end position="24"/>
    </location>
</feature>
<dbReference type="Pfam" id="PF14365">
    <property type="entry name" value="Neprosin_AP"/>
    <property type="match status" value="1"/>
</dbReference>
<dbReference type="InterPro" id="IPR053168">
    <property type="entry name" value="Glutamic_endopeptidase"/>
</dbReference>
<dbReference type="AlphaFoldDB" id="A0A9R0U0X9"/>
<evidence type="ECO:0000259" key="2">
    <source>
        <dbReference type="Pfam" id="PF14365"/>
    </source>
</evidence>
<reference evidence="3 4" key="1">
    <citation type="submission" date="2017-09" db="EMBL/GenBank/DDBJ databases">
        <authorList>
            <consortium name="International Durum Wheat Genome Sequencing Consortium (IDWGSC)"/>
            <person name="Milanesi L."/>
        </authorList>
    </citation>
    <scope>NUCLEOTIDE SEQUENCE [LARGE SCALE GENOMIC DNA]</scope>
    <source>
        <strain evidence="4">cv. Svevo</strain>
    </source>
</reference>
<evidence type="ECO:0000256" key="1">
    <source>
        <dbReference type="SAM" id="SignalP"/>
    </source>
</evidence>
<protein>
    <recommendedName>
        <fullName evidence="2">Neprosin activation peptide domain-containing protein</fullName>
    </recommendedName>
</protein>
<accession>A0A9R0U0X9</accession>
<feature type="chain" id="PRO_5040413539" description="Neprosin activation peptide domain-containing protein" evidence="1">
    <location>
        <begin position="25"/>
        <end position="220"/>
    </location>
</feature>
<sequence length="220" mass="24260">MAAARVVACLLAAVMCLSCGAAAAARSPEARMHRHLKRLNKPAVKSIESPDGDIIDCVHISHQPAFDHPFLKNHTIQMRPSYHPEGLYDESKANVASSGDGERPMVQLWHRNGRCAPGTVPVRRTKKDDLMRASSMRRYGRKHKPTVANPMSVDLAMLNEGGHQARDIIRSGREVLRRQGDDQRVGAQDRAAQRVQPVPAVDLGGLLRRGPQQHRGWLAG</sequence>
<dbReference type="PANTHER" id="PTHR31589:SF16">
    <property type="entry name" value="PEPTIDASE, PUTATIVE, EXPRESSED-RELATED"/>
    <property type="match status" value="1"/>
</dbReference>
<organism evidence="3 4">
    <name type="scientific">Triticum turgidum subsp. durum</name>
    <name type="common">Durum wheat</name>
    <name type="synonym">Triticum durum</name>
    <dbReference type="NCBI Taxonomy" id="4567"/>
    <lineage>
        <taxon>Eukaryota</taxon>
        <taxon>Viridiplantae</taxon>
        <taxon>Streptophyta</taxon>
        <taxon>Embryophyta</taxon>
        <taxon>Tracheophyta</taxon>
        <taxon>Spermatophyta</taxon>
        <taxon>Magnoliopsida</taxon>
        <taxon>Liliopsida</taxon>
        <taxon>Poales</taxon>
        <taxon>Poaceae</taxon>
        <taxon>BOP clade</taxon>
        <taxon>Pooideae</taxon>
        <taxon>Triticodae</taxon>
        <taxon>Triticeae</taxon>
        <taxon>Triticinae</taxon>
        <taxon>Triticum</taxon>
    </lineage>
</organism>
<dbReference type="PANTHER" id="PTHR31589">
    <property type="entry name" value="PROTEIN, PUTATIVE (DUF239)-RELATED-RELATED"/>
    <property type="match status" value="1"/>
</dbReference>
<keyword evidence="1" id="KW-0732">Signal</keyword>
<dbReference type="Proteomes" id="UP000324705">
    <property type="component" value="Chromosome 5A"/>
</dbReference>
<feature type="domain" description="Neprosin activation peptide" evidence="2">
    <location>
        <begin position="46"/>
        <end position="164"/>
    </location>
</feature>
<keyword evidence="4" id="KW-1185">Reference proteome</keyword>
<dbReference type="Gramene" id="TRITD5Av1G225270.2">
    <property type="protein sequence ID" value="TRITD5Av1G225270.2"/>
    <property type="gene ID" value="TRITD5Av1G225270"/>
</dbReference>
<gene>
    <name evidence="3" type="ORF">TRITD_5Av1G225270</name>
</gene>
<evidence type="ECO:0000313" key="4">
    <source>
        <dbReference type="Proteomes" id="UP000324705"/>
    </source>
</evidence>
<proteinExistence type="predicted"/>
<dbReference type="InterPro" id="IPR025521">
    <property type="entry name" value="Neprosin_propep"/>
</dbReference>